<dbReference type="EMBL" id="WVUK01000012">
    <property type="protein sequence ID" value="KAF7496337.1"/>
    <property type="molecule type" value="Genomic_DNA"/>
</dbReference>
<dbReference type="FunFam" id="4.10.1040.10:FF:000001">
    <property type="entry name" value="doublesex- and mab-3-related transcription factor 1"/>
    <property type="match status" value="1"/>
</dbReference>
<comment type="subcellular location">
    <subcellularLocation>
        <location evidence="6">Nucleus</location>
    </subcellularLocation>
</comment>
<feature type="compositionally biased region" description="Basic and acidic residues" evidence="7">
    <location>
        <begin position="322"/>
        <end position="339"/>
    </location>
</feature>
<accession>A0A834RGF6</accession>
<organism evidence="9">
    <name type="scientific">Sarcoptes scabiei</name>
    <name type="common">Itch mite</name>
    <name type="synonym">Acarus scabiei</name>
    <dbReference type="NCBI Taxonomy" id="52283"/>
    <lineage>
        <taxon>Eukaryota</taxon>
        <taxon>Metazoa</taxon>
        <taxon>Ecdysozoa</taxon>
        <taxon>Arthropoda</taxon>
        <taxon>Chelicerata</taxon>
        <taxon>Arachnida</taxon>
        <taxon>Acari</taxon>
        <taxon>Acariformes</taxon>
        <taxon>Sarcoptiformes</taxon>
        <taxon>Astigmata</taxon>
        <taxon>Psoroptidia</taxon>
        <taxon>Sarcoptoidea</taxon>
        <taxon>Sarcoptidae</taxon>
        <taxon>Sarcoptinae</taxon>
        <taxon>Sarcoptes</taxon>
    </lineage>
</organism>
<dbReference type="Pfam" id="PF00751">
    <property type="entry name" value="DM"/>
    <property type="match status" value="1"/>
</dbReference>
<dbReference type="GO" id="GO:0046872">
    <property type="term" value="F:metal ion binding"/>
    <property type="evidence" value="ECO:0007669"/>
    <property type="project" value="UniProtKB-KW"/>
</dbReference>
<dbReference type="PANTHER" id="PTHR12322:SF118">
    <property type="entry name" value="DM DOMAIN-CONTAINING PROTEIN"/>
    <property type="match status" value="1"/>
</dbReference>
<name>A0A834RGF6_SARSC</name>
<protein>
    <submittedName>
        <fullName evidence="9">Doublesex- and mab-3-related transcription factor A2</fullName>
    </submittedName>
</protein>
<keyword evidence="5 6" id="KW-0539">Nucleus</keyword>
<gene>
    <name evidence="9" type="ORF">SSS_1284</name>
</gene>
<reference evidence="11" key="1">
    <citation type="journal article" date="2020" name="PLoS Negl. Trop. Dis.">
        <title>High-quality nuclear genome for Sarcoptes scabiei-A critical resource for a neglected parasite.</title>
        <authorList>
            <person name="Korhonen P.K."/>
            <person name="Gasser R.B."/>
            <person name="Ma G."/>
            <person name="Wang T."/>
            <person name="Stroehlein A.J."/>
            <person name="Young N.D."/>
            <person name="Ang C.S."/>
            <person name="Fernando D.D."/>
            <person name="Lu H.C."/>
            <person name="Taylor S."/>
            <person name="Reynolds S.L."/>
            <person name="Mofiz E."/>
            <person name="Najaraj S.H."/>
            <person name="Gowda H."/>
            <person name="Madugundu A."/>
            <person name="Renuse S."/>
            <person name="Holt D."/>
            <person name="Pandey A."/>
            <person name="Papenfuss A.T."/>
            <person name="Fischer K."/>
        </authorList>
    </citation>
    <scope>NUCLEOTIDE SEQUENCE [LARGE SCALE GENOMIC DNA]</scope>
</reference>
<evidence type="ECO:0000256" key="6">
    <source>
        <dbReference type="PROSITE-ProRule" id="PRU00070"/>
    </source>
</evidence>
<evidence type="ECO:0000256" key="7">
    <source>
        <dbReference type="SAM" id="MobiDB-lite"/>
    </source>
</evidence>
<sequence>MNQKREDLQSCKDTMIERKNFLVCNRLVKENSISLTVADDSQSNGDIKSDESKDDCVGGIGLRKPKCARCRNHGMISWLKGHKRHCHFKDCQCAKCNLIAERQKIMAAQVALKRRQAAEDAIAIGLRAMATGIPASSYLPQGPIFGLEITEPENKKFKSEKSLQKKTVINDACVIDQLSSAEKLETISSTDVMGTDGKSKLSGRLKSSPSSTSSSPLSSNPTKKCDYEINSSDSSQINHNILLETAQSYQSGQITPLDAISKLFPQQKRSVIDLVWEATDHNIIKTIEHFVSIDEAASLKKNLKTSNLKVLFGKQSNLVENSKQERIKSSHNHSDHADSAGEIDANSTYRLSASDKRIDESVKNLINCSQSSSFPQNSTLMSINPYENPLLRSCMDYNYASSALPLPIPITHPWNIASGPILTSSRNQCLSLPSLPFDPQSSGITNRYYPFALPISCSLTSSMYIPQNHPNHTEKDCSECFTRAMDHIEISPKAQISSMDKLSPMNSIGLDSVNLPPVSKFNAEHKPFDSMPMSSSTVDQTQGKFSVTALTSLPDTFPDRSSLFDLSLPNSTRNMLNFKSIDLISSNQRSKLNNQKLMQMMQLRQNSNGT</sequence>
<proteinExistence type="inferred from homology"/>
<dbReference type="SUPFAM" id="SSF82927">
    <property type="entry name" value="Cysteine-rich DNA binding domain, (DM domain)"/>
    <property type="match status" value="1"/>
</dbReference>
<dbReference type="Proteomes" id="UP000070412">
    <property type="component" value="Unassembled WGS sequence"/>
</dbReference>
<dbReference type="InterPro" id="IPR001275">
    <property type="entry name" value="DM_DNA-bd"/>
</dbReference>
<feature type="domain" description="DM" evidence="8">
    <location>
        <begin position="67"/>
        <end position="114"/>
    </location>
</feature>
<evidence type="ECO:0000256" key="3">
    <source>
        <dbReference type="ARBA" id="ARBA00022833"/>
    </source>
</evidence>
<dbReference type="GO" id="GO:0005634">
    <property type="term" value="C:nucleus"/>
    <property type="evidence" value="ECO:0007669"/>
    <property type="project" value="UniProtKB-SubCell"/>
</dbReference>
<dbReference type="InterPro" id="IPR005173">
    <property type="entry name" value="DMA"/>
</dbReference>
<evidence type="ECO:0000256" key="1">
    <source>
        <dbReference type="ARBA" id="ARBA00006834"/>
    </source>
</evidence>
<dbReference type="PANTHER" id="PTHR12322">
    <property type="entry name" value="DOUBLESEX AND MAB-3 RELATED TRANSCRIPTION FACTOR DMRT"/>
    <property type="match status" value="1"/>
</dbReference>
<evidence type="ECO:0000313" key="11">
    <source>
        <dbReference type="Proteomes" id="UP000070412"/>
    </source>
</evidence>
<dbReference type="GO" id="GO:0007548">
    <property type="term" value="P:sex differentiation"/>
    <property type="evidence" value="ECO:0007669"/>
    <property type="project" value="TreeGrafter"/>
</dbReference>
<dbReference type="InterPro" id="IPR036407">
    <property type="entry name" value="DM_DNA-bd_sf"/>
</dbReference>
<evidence type="ECO:0000256" key="4">
    <source>
        <dbReference type="ARBA" id="ARBA00023125"/>
    </source>
</evidence>
<dbReference type="SMART" id="SM00301">
    <property type="entry name" value="DM"/>
    <property type="match status" value="1"/>
</dbReference>
<reference evidence="10" key="3">
    <citation type="submission" date="2022-06" db="UniProtKB">
        <authorList>
            <consortium name="EnsemblMetazoa"/>
        </authorList>
    </citation>
    <scope>IDENTIFICATION</scope>
</reference>
<evidence type="ECO:0000256" key="2">
    <source>
        <dbReference type="ARBA" id="ARBA00022723"/>
    </source>
</evidence>
<dbReference type="Pfam" id="PF03474">
    <property type="entry name" value="DMA"/>
    <property type="match status" value="1"/>
</dbReference>
<dbReference type="GO" id="GO:0000978">
    <property type="term" value="F:RNA polymerase II cis-regulatory region sequence-specific DNA binding"/>
    <property type="evidence" value="ECO:0007669"/>
    <property type="project" value="TreeGrafter"/>
</dbReference>
<keyword evidence="2 6" id="KW-0479">Metal-binding</keyword>
<dbReference type="InterPro" id="IPR026607">
    <property type="entry name" value="DMRT"/>
</dbReference>
<dbReference type="OrthoDB" id="6162476at2759"/>
<keyword evidence="11" id="KW-1185">Reference proteome</keyword>
<feature type="region of interest" description="Disordered" evidence="7">
    <location>
        <begin position="322"/>
        <end position="343"/>
    </location>
</feature>
<evidence type="ECO:0000256" key="5">
    <source>
        <dbReference type="ARBA" id="ARBA00023242"/>
    </source>
</evidence>
<keyword evidence="3 6" id="KW-0862">Zinc</keyword>
<evidence type="ECO:0000313" key="10">
    <source>
        <dbReference type="EnsemblMetazoa" id="KAF7496337.1"/>
    </source>
</evidence>
<dbReference type="EnsemblMetazoa" id="SSS_1284s_mrna">
    <property type="protein sequence ID" value="KAF7496337.1"/>
    <property type="gene ID" value="SSS_1284"/>
</dbReference>
<feature type="region of interest" description="Disordered" evidence="7">
    <location>
        <begin position="192"/>
        <end position="230"/>
    </location>
</feature>
<dbReference type="Gene3D" id="4.10.1040.10">
    <property type="entry name" value="DM DNA-binding domain"/>
    <property type="match status" value="1"/>
</dbReference>
<dbReference type="PROSITE" id="PS50809">
    <property type="entry name" value="DM_2"/>
    <property type="match status" value="1"/>
</dbReference>
<dbReference type="AlphaFoldDB" id="A0A834RGF6"/>
<comment type="similarity">
    <text evidence="1">Belongs to the DMRT family.</text>
</comment>
<feature type="compositionally biased region" description="Low complexity" evidence="7">
    <location>
        <begin position="200"/>
        <end position="222"/>
    </location>
</feature>
<keyword evidence="4 6" id="KW-0238">DNA-binding</keyword>
<evidence type="ECO:0000259" key="8">
    <source>
        <dbReference type="PROSITE" id="PS50809"/>
    </source>
</evidence>
<feature type="DNA-binding region" description="DM" evidence="6">
    <location>
        <begin position="67"/>
        <end position="114"/>
    </location>
</feature>
<reference evidence="9" key="2">
    <citation type="submission" date="2020-01" db="EMBL/GenBank/DDBJ databases">
        <authorList>
            <person name="Korhonen P.K.K."/>
            <person name="Guangxu M.G."/>
            <person name="Wang T.W."/>
            <person name="Stroehlein A.J.S."/>
            <person name="Young N.D."/>
            <person name="Ang C.-S.A."/>
            <person name="Fernando D.W.F."/>
            <person name="Lu H.L."/>
            <person name="Taylor S.T."/>
            <person name="Ehtesham M.E.M."/>
            <person name="Najaraj S.H.N."/>
            <person name="Harsha G.H.G."/>
            <person name="Madugundu A.M."/>
            <person name="Renuse S.R."/>
            <person name="Holt D.H."/>
            <person name="Pandey A.P."/>
            <person name="Papenfuss A.P."/>
            <person name="Gasser R.B.G."/>
            <person name="Fischer K.F."/>
        </authorList>
    </citation>
    <scope>NUCLEOTIDE SEQUENCE</scope>
    <source>
        <strain evidence="9">SSS_KF_BRIS2020</strain>
    </source>
</reference>
<evidence type="ECO:0000313" key="9">
    <source>
        <dbReference type="EMBL" id="KAF7496337.1"/>
    </source>
</evidence>
<dbReference type="GO" id="GO:0000981">
    <property type="term" value="F:DNA-binding transcription factor activity, RNA polymerase II-specific"/>
    <property type="evidence" value="ECO:0007669"/>
    <property type="project" value="TreeGrafter"/>
</dbReference>
<dbReference type="PROSITE" id="PS40000">
    <property type="entry name" value="DM_1"/>
    <property type="match status" value="1"/>
</dbReference>